<organism evidence="1 2">
    <name type="scientific">Vicia faba</name>
    <name type="common">Broad bean</name>
    <name type="synonym">Faba vulgaris</name>
    <dbReference type="NCBI Taxonomy" id="3906"/>
    <lineage>
        <taxon>Eukaryota</taxon>
        <taxon>Viridiplantae</taxon>
        <taxon>Streptophyta</taxon>
        <taxon>Embryophyta</taxon>
        <taxon>Tracheophyta</taxon>
        <taxon>Spermatophyta</taxon>
        <taxon>Magnoliopsida</taxon>
        <taxon>eudicotyledons</taxon>
        <taxon>Gunneridae</taxon>
        <taxon>Pentapetalae</taxon>
        <taxon>rosids</taxon>
        <taxon>fabids</taxon>
        <taxon>Fabales</taxon>
        <taxon>Fabaceae</taxon>
        <taxon>Papilionoideae</taxon>
        <taxon>50 kb inversion clade</taxon>
        <taxon>NPAAA clade</taxon>
        <taxon>Hologalegina</taxon>
        <taxon>IRL clade</taxon>
        <taxon>Fabeae</taxon>
        <taxon>Vicia</taxon>
    </lineage>
</organism>
<evidence type="ECO:0000313" key="2">
    <source>
        <dbReference type="Proteomes" id="UP001157006"/>
    </source>
</evidence>
<evidence type="ECO:0000313" key="1">
    <source>
        <dbReference type="EMBL" id="CAI8592682.1"/>
    </source>
</evidence>
<sequence>MYSSLPLNALIRDRHRFFFITTTSLQYSIINLTISSSILASHHLLQKCCYIINIIFYKSVVTSSISSSIANRCSNMQQRSQHCHHIMIRDRTQNEEKMILYRIFIADLFLVPSQHLRLKARQNIFRQVILSTLLFYRISIYVNRSRREEAEYKSFTED</sequence>
<accession>A0AAV0Z9N6</accession>
<dbReference type="EMBL" id="OX451735">
    <property type="protein sequence ID" value="CAI8592682.1"/>
    <property type="molecule type" value="Genomic_DNA"/>
</dbReference>
<name>A0AAV0Z9N6_VICFA</name>
<protein>
    <submittedName>
        <fullName evidence="1">Uncharacterized protein</fullName>
    </submittedName>
</protein>
<reference evidence="1 2" key="1">
    <citation type="submission" date="2023-01" db="EMBL/GenBank/DDBJ databases">
        <authorList>
            <person name="Kreplak J."/>
        </authorList>
    </citation>
    <scope>NUCLEOTIDE SEQUENCE [LARGE SCALE GENOMIC DNA]</scope>
</reference>
<dbReference type="Proteomes" id="UP001157006">
    <property type="component" value="Chromosome 1S"/>
</dbReference>
<gene>
    <name evidence="1" type="ORF">VFH_I053280</name>
</gene>
<dbReference type="AlphaFoldDB" id="A0AAV0Z9N6"/>
<keyword evidence="2" id="KW-1185">Reference proteome</keyword>
<proteinExistence type="predicted"/>